<keyword evidence="2 3" id="KW-0802">TPR repeat</keyword>
<evidence type="ECO:0000256" key="3">
    <source>
        <dbReference type="PROSITE-ProRule" id="PRU00339"/>
    </source>
</evidence>
<comment type="caution">
    <text evidence="5">The sequence shown here is derived from an EMBL/GenBank/DDBJ whole genome shotgun (WGS) entry which is preliminary data.</text>
</comment>
<evidence type="ECO:0000256" key="2">
    <source>
        <dbReference type="ARBA" id="ARBA00022803"/>
    </source>
</evidence>
<keyword evidence="6" id="KW-1185">Reference proteome</keyword>
<dbReference type="RefSeq" id="WP_008869106.1">
    <property type="nucleotide sequence ID" value="NZ_ACJN02000001.1"/>
</dbReference>
<dbReference type="AlphaFoldDB" id="D6SMR7"/>
<accession>D6SMR7</accession>
<dbReference type="InterPro" id="IPR051685">
    <property type="entry name" value="Ycf3/AcsC/BcsC/TPR_MFPF"/>
</dbReference>
<dbReference type="InterPro" id="IPR019734">
    <property type="entry name" value="TPR_rpt"/>
</dbReference>
<keyword evidence="1" id="KW-0677">Repeat</keyword>
<evidence type="ECO:0000313" key="6">
    <source>
        <dbReference type="Proteomes" id="UP000005496"/>
    </source>
</evidence>
<dbReference type="PROSITE" id="PS50887">
    <property type="entry name" value="GGDEF"/>
    <property type="match status" value="1"/>
</dbReference>
<dbReference type="InterPro" id="IPR000160">
    <property type="entry name" value="GGDEF_dom"/>
</dbReference>
<dbReference type="Gene3D" id="1.25.40.10">
    <property type="entry name" value="Tetratricopeptide repeat domain"/>
    <property type="match status" value="1"/>
</dbReference>
<keyword evidence="5" id="KW-0808">Transferase</keyword>
<dbReference type="EMBL" id="ACJN02000001">
    <property type="protein sequence ID" value="EFI35978.1"/>
    <property type="molecule type" value="Genomic_DNA"/>
</dbReference>
<dbReference type="InterPro" id="IPR043128">
    <property type="entry name" value="Rev_trsase/Diguanyl_cyclase"/>
</dbReference>
<dbReference type="PANTHER" id="PTHR44943:SF8">
    <property type="entry name" value="TPR REPEAT-CONTAINING PROTEIN MJ0263"/>
    <property type="match status" value="1"/>
</dbReference>
<dbReference type="SUPFAM" id="SSF55073">
    <property type="entry name" value="Nucleotide cyclase"/>
    <property type="match status" value="1"/>
</dbReference>
<evidence type="ECO:0000259" key="4">
    <source>
        <dbReference type="PROSITE" id="PS50887"/>
    </source>
</evidence>
<dbReference type="Pfam" id="PF13181">
    <property type="entry name" value="TPR_8"/>
    <property type="match status" value="1"/>
</dbReference>
<dbReference type="SMART" id="SM00028">
    <property type="entry name" value="TPR"/>
    <property type="match status" value="5"/>
</dbReference>
<dbReference type="PROSITE" id="PS50005">
    <property type="entry name" value="TPR"/>
    <property type="match status" value="1"/>
</dbReference>
<dbReference type="NCBIfam" id="TIGR00254">
    <property type="entry name" value="GGDEF"/>
    <property type="match status" value="1"/>
</dbReference>
<keyword evidence="5" id="KW-0418">Kinase</keyword>
<dbReference type="GO" id="GO:0004674">
    <property type="term" value="F:protein serine/threonine kinase activity"/>
    <property type="evidence" value="ECO:0007669"/>
    <property type="project" value="UniProtKB-KW"/>
</dbReference>
<dbReference type="eggNOG" id="COG2199">
    <property type="taxonomic scope" value="Bacteria"/>
</dbReference>
<dbReference type="CDD" id="cd01949">
    <property type="entry name" value="GGDEF"/>
    <property type="match status" value="1"/>
</dbReference>
<keyword evidence="5" id="KW-0723">Serine/threonine-protein kinase</keyword>
<dbReference type="Pfam" id="PF00990">
    <property type="entry name" value="GGDEF"/>
    <property type="match status" value="1"/>
</dbReference>
<protein>
    <submittedName>
        <fullName evidence="5">Diguanylate cyclase and serine/threonine protein kinase with TPR repeats</fullName>
    </submittedName>
</protein>
<dbReference type="InterPro" id="IPR011990">
    <property type="entry name" value="TPR-like_helical_dom_sf"/>
</dbReference>
<dbReference type="OrthoDB" id="5430072at2"/>
<evidence type="ECO:0000256" key="1">
    <source>
        <dbReference type="ARBA" id="ARBA00022737"/>
    </source>
</evidence>
<feature type="domain" description="GGDEF" evidence="4">
    <location>
        <begin position="151"/>
        <end position="296"/>
    </location>
</feature>
<proteinExistence type="predicted"/>
<evidence type="ECO:0000313" key="5">
    <source>
        <dbReference type="EMBL" id="EFI35978.1"/>
    </source>
</evidence>
<feature type="repeat" description="TPR" evidence="3">
    <location>
        <begin position="630"/>
        <end position="663"/>
    </location>
</feature>
<dbReference type="eggNOG" id="COG0457">
    <property type="taxonomic scope" value="Bacteria"/>
</dbReference>
<organism evidence="5 6">
    <name type="scientific">Desulfonatronospira thiodismutans ASO3-1</name>
    <dbReference type="NCBI Taxonomy" id="555779"/>
    <lineage>
        <taxon>Bacteria</taxon>
        <taxon>Pseudomonadati</taxon>
        <taxon>Thermodesulfobacteriota</taxon>
        <taxon>Desulfovibrionia</taxon>
        <taxon>Desulfovibrionales</taxon>
        <taxon>Desulfonatronovibrionaceae</taxon>
        <taxon>Desulfonatronospira</taxon>
    </lineage>
</organism>
<name>D6SMR7_9BACT</name>
<gene>
    <name evidence="5" type="ORF">Dthio_PD3420</name>
</gene>
<dbReference type="Pfam" id="PF13432">
    <property type="entry name" value="TPR_16"/>
    <property type="match status" value="1"/>
</dbReference>
<dbReference type="SUPFAM" id="SSF48452">
    <property type="entry name" value="TPR-like"/>
    <property type="match status" value="1"/>
</dbReference>
<dbReference type="Proteomes" id="UP000005496">
    <property type="component" value="Unassembled WGS sequence"/>
</dbReference>
<dbReference type="PANTHER" id="PTHR44943">
    <property type="entry name" value="CELLULOSE SYNTHASE OPERON PROTEIN C"/>
    <property type="match status" value="1"/>
</dbReference>
<dbReference type="Gene3D" id="3.30.70.270">
    <property type="match status" value="1"/>
</dbReference>
<dbReference type="SMART" id="SM00267">
    <property type="entry name" value="GGDEF"/>
    <property type="match status" value="1"/>
</dbReference>
<dbReference type="InterPro" id="IPR029787">
    <property type="entry name" value="Nucleotide_cyclase"/>
</dbReference>
<reference evidence="5" key="1">
    <citation type="submission" date="2010-05" db="EMBL/GenBank/DDBJ databases">
        <title>The draft genome of Desulfonatronospira thiodismutans ASO3-1.</title>
        <authorList>
            <consortium name="US DOE Joint Genome Institute (JGI-PGF)"/>
            <person name="Lucas S."/>
            <person name="Copeland A."/>
            <person name="Lapidus A."/>
            <person name="Cheng J.-F."/>
            <person name="Bruce D."/>
            <person name="Goodwin L."/>
            <person name="Pitluck S."/>
            <person name="Chertkov O."/>
            <person name="Brettin T."/>
            <person name="Detter J.C."/>
            <person name="Han C."/>
            <person name="Land M.L."/>
            <person name="Hauser L."/>
            <person name="Kyrpides N."/>
            <person name="Mikhailova N."/>
            <person name="Muyzer G."/>
            <person name="Woyke T."/>
        </authorList>
    </citation>
    <scope>NUCLEOTIDE SEQUENCE [LARGE SCALE GENOMIC DNA]</scope>
    <source>
        <strain evidence="5">ASO3-1</strain>
    </source>
</reference>
<sequence length="795" mass="89755">MKPRLDKSDLILFESVLKDSLSTVISFSAYSLYFPQEIPSIMYHDRDIVPVVEKDRVLLPLMYDGRFLGIFMARGTDPERMQALALDLPGIISLCLDKVLLQKQCITDSITGLYNQEKFHQLLEKAVEDIQASLTLGPAASMDSGLDRYSATFCVMLINPDRFKRINETFGYAFGDQVLYELAEHVRKELPEQAVSARLCNDTLAVFWPQAPAARCRELSENLRSRISSQVFEYPVSGEKISLSAGIGWSLFPQDIKGPQFQKSPFELAHLVCRKAGEALKVSKENHNSKAFAFSQILQHGGVVLEVLPMNRLVLNLGKNMDALEGQKFMVWSQKFNGQSQSIKKAGHSSGTYPAIHKGEIAIQEVQEEVSIAEILYLNDPAWKIESGDKLSLLAEKESLLEKQDMLNKDIQPRDLFTGLYSYRDFLSLWTRARIQDEYFCMAMLKLEYPGKDTQSKGIDLENLVQEIIRIVDRKFSRQPLSGRYSSTCMVFYFSGQNAQSLKEPWFYLLEEIKSSLHIPASLALADYPCLSYSKTDTLENCRKALEHARLTTPPRMACFDSLTLTVSADSLFSQGDTFAALEEYKQALAADENNLLARNSLAICYARLGRLELARQHFQEITDKDSENLMAWYNLGCVCLKQGDSLEAANLFAKCLEIDSSHAFSLLRLGQLAENSADFEKAARCYQEAGQTRDGAGLAPRHLARLAWKQDQKEQSREFLHQALLQDPRDAFSLNLMARMYLQSGDDPEIAESLARQSVALRPDVSEFWLDLADIFKARDKSEQEAQARARAHG</sequence>